<dbReference type="Proteomes" id="UP000035762">
    <property type="component" value="Unassembled WGS sequence"/>
</dbReference>
<gene>
    <name evidence="2" type="ORF">BN961_03700</name>
</gene>
<comment type="caution">
    <text evidence="2">The sequence shown here is derived from an EMBL/GenBank/DDBJ whole genome shotgun (WGS) entry which is preliminary data.</text>
</comment>
<proteinExistence type="predicted"/>
<accession>A0A090MV12</accession>
<organism evidence="2 3">
    <name type="scientific">Afipia felis</name>
    <name type="common">Cat scratch disease bacillus</name>
    <dbReference type="NCBI Taxonomy" id="1035"/>
    <lineage>
        <taxon>Bacteria</taxon>
        <taxon>Pseudomonadati</taxon>
        <taxon>Pseudomonadota</taxon>
        <taxon>Alphaproteobacteria</taxon>
        <taxon>Hyphomicrobiales</taxon>
        <taxon>Nitrobacteraceae</taxon>
        <taxon>Afipia</taxon>
    </lineage>
</organism>
<dbReference type="AlphaFoldDB" id="A0A090MV12"/>
<dbReference type="RefSeq" id="WP_006023611.1">
    <property type="nucleotide sequence ID" value="NZ_CCAZ020000002.1"/>
</dbReference>
<keyword evidence="3" id="KW-1185">Reference proteome</keyword>
<evidence type="ECO:0008006" key="4">
    <source>
        <dbReference type="Google" id="ProtNLM"/>
    </source>
</evidence>
<evidence type="ECO:0000256" key="1">
    <source>
        <dbReference type="SAM" id="MobiDB-lite"/>
    </source>
</evidence>
<protein>
    <recommendedName>
        <fullName evidence="4">Response regulator receiver protein</fullName>
    </recommendedName>
</protein>
<reference evidence="2 3" key="1">
    <citation type="journal article" date="2014" name="Genome Announc.">
        <title>Genome Sequence of Afipia felis Strain 76713, Isolated in Hospital Water Using an Amoeba Co-Culture Procedure.</title>
        <authorList>
            <person name="Benamar S."/>
            <person name="La Scola B."/>
            <person name="Croce O."/>
        </authorList>
    </citation>
    <scope>NUCLEOTIDE SEQUENCE [LARGE SCALE GENOMIC DNA]</scope>
    <source>
        <strain evidence="2 3">76713</strain>
    </source>
</reference>
<sequence length="285" mass="32241">MNQLEGAFDTGQKADARGAGEAIVTPLRKRRLSGELYERDPKIEALIAELAVLPRDGLIARAEITKRSDPGYVPSECLVYFIRASRRDNNEVWFERLYRILTERVLRSLPRAESSDGKTESLTRGVVRDKVFGRFVELFSADRAAYDEKVDYFEVRFDGALASLRRDAQEKAWRDENRSQPLEYDEESGELSPEVEAAAGTHDPFAVSDFDDPSYRSRLDAAIEALPTEQSRIIHMLRQGFPIDSKEPDVMTIAKALGRSEKTVRTYRDKAFAALRAAMADGDER</sequence>
<name>A0A090MV12_AFIFE</name>
<evidence type="ECO:0000313" key="3">
    <source>
        <dbReference type="Proteomes" id="UP000035762"/>
    </source>
</evidence>
<dbReference type="InterPro" id="IPR036388">
    <property type="entry name" value="WH-like_DNA-bd_sf"/>
</dbReference>
<dbReference type="OrthoDB" id="7548639at2"/>
<evidence type="ECO:0000313" key="2">
    <source>
        <dbReference type="EMBL" id="CEG10262.1"/>
    </source>
</evidence>
<dbReference type="Gene3D" id="1.10.10.10">
    <property type="entry name" value="Winged helix-like DNA-binding domain superfamily/Winged helix DNA-binding domain"/>
    <property type="match status" value="1"/>
</dbReference>
<dbReference type="InterPro" id="IPR013324">
    <property type="entry name" value="RNA_pol_sigma_r3/r4-like"/>
</dbReference>
<dbReference type="SUPFAM" id="SSF88659">
    <property type="entry name" value="Sigma3 and sigma4 domains of RNA polymerase sigma factors"/>
    <property type="match status" value="1"/>
</dbReference>
<feature type="region of interest" description="Disordered" evidence="1">
    <location>
        <begin position="170"/>
        <end position="189"/>
    </location>
</feature>
<dbReference type="STRING" id="1035.BN961_03700"/>
<dbReference type="EMBL" id="CCAZ020000002">
    <property type="protein sequence ID" value="CEG10262.1"/>
    <property type="molecule type" value="Genomic_DNA"/>
</dbReference>